<organism evidence="1 2">
    <name type="scientific">Vigna angularis var. angularis</name>
    <dbReference type="NCBI Taxonomy" id="157739"/>
    <lineage>
        <taxon>Eukaryota</taxon>
        <taxon>Viridiplantae</taxon>
        <taxon>Streptophyta</taxon>
        <taxon>Embryophyta</taxon>
        <taxon>Tracheophyta</taxon>
        <taxon>Spermatophyta</taxon>
        <taxon>Magnoliopsida</taxon>
        <taxon>eudicotyledons</taxon>
        <taxon>Gunneridae</taxon>
        <taxon>Pentapetalae</taxon>
        <taxon>rosids</taxon>
        <taxon>fabids</taxon>
        <taxon>Fabales</taxon>
        <taxon>Fabaceae</taxon>
        <taxon>Papilionoideae</taxon>
        <taxon>50 kb inversion clade</taxon>
        <taxon>NPAAA clade</taxon>
        <taxon>indigoferoid/millettioid clade</taxon>
        <taxon>Phaseoleae</taxon>
        <taxon>Vigna</taxon>
    </lineage>
</organism>
<keyword evidence="2" id="KW-1185">Reference proteome</keyword>
<dbReference type="AlphaFoldDB" id="A0A0S3QXC0"/>
<dbReference type="Proteomes" id="UP000291084">
    <property type="component" value="Chromosome 1"/>
</dbReference>
<proteinExistence type="predicted"/>
<evidence type="ECO:0000313" key="2">
    <source>
        <dbReference type="Proteomes" id="UP000291084"/>
    </source>
</evidence>
<evidence type="ECO:0000313" key="1">
    <source>
        <dbReference type="EMBL" id="BAT72968.1"/>
    </source>
</evidence>
<sequence length="74" mass="8449">MNQHGLSHFSTVMFLLNSTTQHKLQHIGFHLSPICSSVQDPNAKIVHFYSIILICMYDEPSSSLYKKRSSNTHT</sequence>
<feature type="non-terminal residue" evidence="1">
    <location>
        <position position="74"/>
    </location>
</feature>
<gene>
    <name evidence="1" type="primary">Vigan.01G041600</name>
    <name evidence="1" type="ORF">VIGAN_01041600</name>
</gene>
<protein>
    <submittedName>
        <fullName evidence="1">Uncharacterized protein</fullName>
    </submittedName>
</protein>
<name>A0A0S3QXC0_PHAAN</name>
<accession>A0A0S3QXC0</accession>
<reference evidence="1 2" key="1">
    <citation type="journal article" date="2015" name="Sci. Rep.">
        <title>The power of single molecule real-time sequencing technology in the de novo assembly of a eukaryotic genome.</title>
        <authorList>
            <person name="Sakai H."/>
            <person name="Naito K."/>
            <person name="Ogiso-Tanaka E."/>
            <person name="Takahashi Y."/>
            <person name="Iseki K."/>
            <person name="Muto C."/>
            <person name="Satou K."/>
            <person name="Teruya K."/>
            <person name="Shiroma A."/>
            <person name="Shimoji M."/>
            <person name="Hirano T."/>
            <person name="Itoh T."/>
            <person name="Kaga A."/>
            <person name="Tomooka N."/>
        </authorList>
    </citation>
    <scope>NUCLEOTIDE SEQUENCE [LARGE SCALE GENOMIC DNA]</scope>
    <source>
        <strain evidence="2">cv. Shumari</strain>
    </source>
</reference>
<dbReference type="EMBL" id="AP015034">
    <property type="protein sequence ID" value="BAT72968.1"/>
    <property type="molecule type" value="Genomic_DNA"/>
</dbReference>